<dbReference type="Proteomes" id="UP001165080">
    <property type="component" value="Unassembled WGS sequence"/>
</dbReference>
<dbReference type="EMBL" id="BRXU01000026">
    <property type="protein sequence ID" value="GLC59120.1"/>
    <property type="molecule type" value="Genomic_DNA"/>
</dbReference>
<gene>
    <name evidence="3" type="primary">PLESTMB000599</name>
    <name evidence="3" type="ORF">PLESTB_001450400</name>
</gene>
<dbReference type="AlphaFoldDB" id="A0A9W6BWG1"/>
<feature type="region of interest" description="Disordered" evidence="1">
    <location>
        <begin position="600"/>
        <end position="625"/>
    </location>
</feature>
<dbReference type="InterPro" id="IPR052994">
    <property type="entry name" value="Tiny_macrocysts_regulators"/>
</dbReference>
<organism evidence="3 4">
    <name type="scientific">Pleodorina starrii</name>
    <dbReference type="NCBI Taxonomy" id="330485"/>
    <lineage>
        <taxon>Eukaryota</taxon>
        <taxon>Viridiplantae</taxon>
        <taxon>Chlorophyta</taxon>
        <taxon>core chlorophytes</taxon>
        <taxon>Chlorophyceae</taxon>
        <taxon>CS clade</taxon>
        <taxon>Chlamydomonadales</taxon>
        <taxon>Volvocaceae</taxon>
        <taxon>Pleodorina</taxon>
    </lineage>
</organism>
<keyword evidence="2" id="KW-1133">Transmembrane helix</keyword>
<evidence type="ECO:0000313" key="3">
    <source>
        <dbReference type="EMBL" id="GLC59120.1"/>
    </source>
</evidence>
<proteinExistence type="predicted"/>
<dbReference type="PANTHER" id="PTHR31600:SF2">
    <property type="entry name" value="GAMETE ENRICHED GENE 10 PROTEIN-RELATED"/>
    <property type="match status" value="1"/>
</dbReference>
<dbReference type="PANTHER" id="PTHR31600">
    <property type="entry name" value="TINY MACROCYSTS PROTEIN B-RELATED"/>
    <property type="match status" value="1"/>
</dbReference>
<feature type="transmembrane region" description="Helical" evidence="2">
    <location>
        <begin position="83"/>
        <end position="101"/>
    </location>
</feature>
<feature type="transmembrane region" description="Helical" evidence="2">
    <location>
        <begin position="538"/>
        <end position="561"/>
    </location>
</feature>
<evidence type="ECO:0000313" key="4">
    <source>
        <dbReference type="Proteomes" id="UP001165080"/>
    </source>
</evidence>
<keyword evidence="4" id="KW-1185">Reference proteome</keyword>
<keyword evidence="2" id="KW-0472">Membrane</keyword>
<name>A0A9W6BWG1_9CHLO</name>
<accession>A0A9W6BWG1</accession>
<sequence length="625" mass="69194">MEEYHQGVFMGFDTSKVSEPAENVYNVWTDPTVDYQVFLDTQPPRVIIDQAGAWQLGNRFIAAAREAFYWMKQLKENFMFHRAHSFILVNGLGPLFNIYAKSLDYLVEAAWESVIGLRKEVLIFLVVEALVIHLVCTIVECSLVYRLEAARLLGVLAIVGLPGPVLRQLAAADTKIVNDSDDESVDDESLAGSDDNTRAVKGAAGDGGSCVKESLQPAAANVTIASVAAAPPTRAVGTVSAEVGDTPAGAGCVNDREPGVAPLMVAGEAQRSNSAGQQEAGLKGRTMRAMRFQMSRKSRAPGDPFARSGNSSQRLQINGKTLVPSRTNLAKFMVPFLIWSLAALVVYIVTVIELNGMQTPLTSLNLASRIIYRYTRIRAIGAVFVSRDDAASKAVWRPVLSKELDVFESEYNALMYGGIPSSMENSTFRRYVEAATFASSSFAKVFFRQKICFRYDQRTCFQPGDEYYEITHNGLDAMVRRMVYEMRLLSLDDDKDVVYNSSRYAFTSIVGANDLYEGLQQTAQLFVDYSINHFNQVISMHTILLVISIGLVLAYFFFLLWPHLARTVRDATRQSALLSLVPPETDVRAHVRTVFKRALGRKKAGIKQQQQQQQQADAPKPPSRG</sequence>
<evidence type="ECO:0000256" key="2">
    <source>
        <dbReference type="SAM" id="Phobius"/>
    </source>
</evidence>
<comment type="caution">
    <text evidence="3">The sequence shown here is derived from an EMBL/GenBank/DDBJ whole genome shotgun (WGS) entry which is preliminary data.</text>
</comment>
<feature type="transmembrane region" description="Helical" evidence="2">
    <location>
        <begin position="121"/>
        <end position="145"/>
    </location>
</feature>
<keyword evidence="2" id="KW-0812">Transmembrane</keyword>
<evidence type="ECO:0000256" key="1">
    <source>
        <dbReference type="SAM" id="MobiDB-lite"/>
    </source>
</evidence>
<protein>
    <submittedName>
        <fullName evidence="3">Uncharacterized protein</fullName>
    </submittedName>
</protein>
<reference evidence="3 4" key="1">
    <citation type="journal article" date="2023" name="Commun. Biol.">
        <title>Reorganization of the ancestral sex-determining regions during the evolution of trioecy in Pleodorina starrii.</title>
        <authorList>
            <person name="Takahashi K."/>
            <person name="Suzuki S."/>
            <person name="Kawai-Toyooka H."/>
            <person name="Yamamoto K."/>
            <person name="Hamaji T."/>
            <person name="Ootsuki R."/>
            <person name="Yamaguchi H."/>
            <person name="Kawachi M."/>
            <person name="Higashiyama T."/>
            <person name="Nozaki H."/>
        </authorList>
    </citation>
    <scope>NUCLEOTIDE SEQUENCE [LARGE SCALE GENOMIC DNA]</scope>
    <source>
        <strain evidence="3 4">NIES-4479</strain>
    </source>
</reference>
<feature type="transmembrane region" description="Helical" evidence="2">
    <location>
        <begin position="332"/>
        <end position="352"/>
    </location>
</feature>